<dbReference type="PANTHER" id="PTHR10655">
    <property type="entry name" value="LYSOPHOSPHOLIPASE-RELATED"/>
    <property type="match status" value="1"/>
</dbReference>
<feature type="coiled-coil region" evidence="1">
    <location>
        <begin position="348"/>
        <end position="375"/>
    </location>
</feature>
<dbReference type="PANTHER" id="PTHR10655:SF17">
    <property type="entry name" value="LYSOPHOSPHOLIPASE-LIKE PROTEIN 1"/>
    <property type="match status" value="1"/>
</dbReference>
<dbReference type="InterPro" id="IPR029058">
    <property type="entry name" value="AB_hydrolase_fold"/>
</dbReference>
<feature type="domain" description="Serine hydrolase" evidence="2">
    <location>
        <begin position="538"/>
        <end position="638"/>
    </location>
</feature>
<dbReference type="InterPro" id="IPR050565">
    <property type="entry name" value="LYPA1-2/EST-like"/>
</dbReference>
<dbReference type="Gene3D" id="3.40.50.1820">
    <property type="entry name" value="alpha/beta hydrolase"/>
    <property type="match status" value="1"/>
</dbReference>
<accession>A0A813I4I8</accession>
<dbReference type="Proteomes" id="UP000626109">
    <property type="component" value="Unassembled WGS sequence"/>
</dbReference>
<sequence>MDTELAMRVARDHVELCFQAVLEMLARVLKGDDQPECVIAAAEVLGLLATNLGCLSWVPEDTISSVLEEFMRSSHGATRAQLAKLLRLMHADKVTMHVLRHCIEGERLDLDEEQQSRVMREIFDVRTLAGQAKAEGLLRAVQQQERLPADLQQASGSKQADKLARAIWDAYLKQRSSKSRVLVMGRLARALSRSLAALSDSCMVVLGDTTLDRLSDMGQQVQVLLLPAPQDVASEPQIASQELFDLLLVAEPMGYLDVGEYAEKLRPFIRRRELEDEKVADQVQCLVIEARERLEDARDELFSAGYYLADHVEAFPKLRRAAAEDGRAVTLLSLPSAEKELLKRSAQDKALERKSRRLREDEDRAQLEEDEQQQRNLLYATLFDPLLLDPLLLDPEEPVARCEVAYELGASKDEAEVVVFWLHGNNEDAEVWRPHLFVSPVEAGVGEGSSGRRLRVVAAIPPEGHQQWFQCSDEDAVRRGMEWYEMSDGPTEDAVAKARADAARNVSFGKPSLEELRCLQEIELCCKQLLRLIDDEVGPRTSKVVLGGFSQGGSVAAYLALSGIASAEMQQRFQALVICCSGVPVFHFLASKMQVGCLAARDEADARIDFPTVHMIYGRDDPEVKDSFVQTISDLCKRFDFPTVVQRFDRDENEERFPARARRQMLEEVLRLVIAAD</sequence>
<name>A0A813I4I8_POLGL</name>
<evidence type="ECO:0000256" key="1">
    <source>
        <dbReference type="SAM" id="Coils"/>
    </source>
</evidence>
<dbReference type="SUPFAM" id="SSF53474">
    <property type="entry name" value="alpha/beta-Hydrolases"/>
    <property type="match status" value="1"/>
</dbReference>
<reference evidence="3" key="1">
    <citation type="submission" date="2021-02" db="EMBL/GenBank/DDBJ databases">
        <authorList>
            <person name="Dougan E. K."/>
            <person name="Rhodes N."/>
            <person name="Thang M."/>
            <person name="Chan C."/>
        </authorList>
    </citation>
    <scope>NUCLEOTIDE SEQUENCE</scope>
</reference>
<organism evidence="3 4">
    <name type="scientific">Polarella glacialis</name>
    <name type="common">Dinoflagellate</name>
    <dbReference type="NCBI Taxonomy" id="89957"/>
    <lineage>
        <taxon>Eukaryota</taxon>
        <taxon>Sar</taxon>
        <taxon>Alveolata</taxon>
        <taxon>Dinophyceae</taxon>
        <taxon>Suessiales</taxon>
        <taxon>Suessiaceae</taxon>
        <taxon>Polarella</taxon>
    </lineage>
</organism>
<evidence type="ECO:0000313" key="4">
    <source>
        <dbReference type="Proteomes" id="UP000626109"/>
    </source>
</evidence>
<dbReference type="AlphaFoldDB" id="A0A813I4I8"/>
<dbReference type="InterPro" id="IPR016024">
    <property type="entry name" value="ARM-type_fold"/>
</dbReference>
<protein>
    <recommendedName>
        <fullName evidence="2">Serine hydrolase domain-containing protein</fullName>
    </recommendedName>
</protein>
<keyword evidence="1" id="KW-0175">Coiled coil</keyword>
<evidence type="ECO:0000313" key="3">
    <source>
        <dbReference type="EMBL" id="CAE8645188.1"/>
    </source>
</evidence>
<dbReference type="EMBL" id="CAJNNW010003232">
    <property type="protein sequence ID" value="CAE8645188.1"/>
    <property type="molecule type" value="Genomic_DNA"/>
</dbReference>
<gene>
    <name evidence="3" type="ORF">PGLA2088_LOCUS3693</name>
</gene>
<comment type="caution">
    <text evidence="3">The sequence shown here is derived from an EMBL/GenBank/DDBJ whole genome shotgun (WGS) entry which is preliminary data.</text>
</comment>
<proteinExistence type="predicted"/>
<evidence type="ECO:0000259" key="2">
    <source>
        <dbReference type="Pfam" id="PF03959"/>
    </source>
</evidence>
<dbReference type="SUPFAM" id="SSF48371">
    <property type="entry name" value="ARM repeat"/>
    <property type="match status" value="1"/>
</dbReference>
<dbReference type="Pfam" id="PF03959">
    <property type="entry name" value="FSH1"/>
    <property type="match status" value="1"/>
</dbReference>
<dbReference type="InterPro" id="IPR005645">
    <property type="entry name" value="FSH-like_dom"/>
</dbReference>